<dbReference type="STRING" id="1271860.SAMN05216174_101868"/>
<evidence type="ECO:0000313" key="2">
    <source>
        <dbReference type="Proteomes" id="UP000199501"/>
    </source>
</evidence>
<dbReference type="AlphaFoldDB" id="A0A1G6KEE7"/>
<protein>
    <recommendedName>
        <fullName evidence="3">SRPBCC family protein</fullName>
    </recommendedName>
</protein>
<organism evidence="1 2">
    <name type="scientific">Actinokineospora iranica</name>
    <dbReference type="NCBI Taxonomy" id="1271860"/>
    <lineage>
        <taxon>Bacteria</taxon>
        <taxon>Bacillati</taxon>
        <taxon>Actinomycetota</taxon>
        <taxon>Actinomycetes</taxon>
        <taxon>Pseudonocardiales</taxon>
        <taxon>Pseudonocardiaceae</taxon>
        <taxon>Actinokineospora</taxon>
    </lineage>
</organism>
<sequence>MIDNQHERALPVAPARVGPLLDRIVGADSPLWPVDHWPPMLLDAPLGAGATGGHGPVGYTCTAYEPGRMAEFTFTPGIGLRGTHTLLVLDGHSPDSCVLRHVLRAEPHGAGRAGWPVAIRWLHDALLEDLLDRAATEVGHPPTRPARWSPWVRVLYRIANARTKATA</sequence>
<gene>
    <name evidence="1" type="ORF">SAMN05216174_101868</name>
</gene>
<reference evidence="2" key="1">
    <citation type="submission" date="2016-10" db="EMBL/GenBank/DDBJ databases">
        <authorList>
            <person name="Varghese N."/>
            <person name="Submissions S."/>
        </authorList>
    </citation>
    <scope>NUCLEOTIDE SEQUENCE [LARGE SCALE GENOMIC DNA]</scope>
    <source>
        <strain evidence="2">IBRC-M 10403</strain>
    </source>
</reference>
<accession>A0A1G6KEE7</accession>
<keyword evidence="2" id="KW-1185">Reference proteome</keyword>
<name>A0A1G6KEE7_9PSEU</name>
<dbReference type="EMBL" id="FMZZ01000001">
    <property type="protein sequence ID" value="SDC29333.1"/>
    <property type="molecule type" value="Genomic_DNA"/>
</dbReference>
<dbReference type="OrthoDB" id="7067492at2"/>
<proteinExistence type="predicted"/>
<dbReference type="SUPFAM" id="SSF55961">
    <property type="entry name" value="Bet v1-like"/>
    <property type="match status" value="1"/>
</dbReference>
<evidence type="ECO:0000313" key="1">
    <source>
        <dbReference type="EMBL" id="SDC29333.1"/>
    </source>
</evidence>
<evidence type="ECO:0008006" key="3">
    <source>
        <dbReference type="Google" id="ProtNLM"/>
    </source>
</evidence>
<dbReference type="RefSeq" id="WP_091448272.1">
    <property type="nucleotide sequence ID" value="NZ_FMZZ01000001.1"/>
</dbReference>
<dbReference type="Proteomes" id="UP000199501">
    <property type="component" value="Unassembled WGS sequence"/>
</dbReference>